<keyword evidence="2" id="KW-1185">Reference proteome</keyword>
<evidence type="ECO:0000313" key="2">
    <source>
        <dbReference type="Proteomes" id="UP000257109"/>
    </source>
</evidence>
<dbReference type="AlphaFoldDB" id="A0A371HTC0"/>
<organism evidence="1 2">
    <name type="scientific">Mucuna pruriens</name>
    <name type="common">Velvet bean</name>
    <name type="synonym">Dolichos pruriens</name>
    <dbReference type="NCBI Taxonomy" id="157652"/>
    <lineage>
        <taxon>Eukaryota</taxon>
        <taxon>Viridiplantae</taxon>
        <taxon>Streptophyta</taxon>
        <taxon>Embryophyta</taxon>
        <taxon>Tracheophyta</taxon>
        <taxon>Spermatophyta</taxon>
        <taxon>Magnoliopsida</taxon>
        <taxon>eudicotyledons</taxon>
        <taxon>Gunneridae</taxon>
        <taxon>Pentapetalae</taxon>
        <taxon>rosids</taxon>
        <taxon>fabids</taxon>
        <taxon>Fabales</taxon>
        <taxon>Fabaceae</taxon>
        <taxon>Papilionoideae</taxon>
        <taxon>50 kb inversion clade</taxon>
        <taxon>NPAAA clade</taxon>
        <taxon>indigoferoid/millettioid clade</taxon>
        <taxon>Phaseoleae</taxon>
        <taxon>Mucuna</taxon>
    </lineage>
</organism>
<feature type="non-terminal residue" evidence="1">
    <location>
        <position position="1"/>
    </location>
</feature>
<dbReference type="EMBL" id="QJKJ01001763">
    <property type="protein sequence ID" value="RDY06018.1"/>
    <property type="molecule type" value="Genomic_DNA"/>
</dbReference>
<comment type="caution">
    <text evidence="1">The sequence shown here is derived from an EMBL/GenBank/DDBJ whole genome shotgun (WGS) entry which is preliminary data.</text>
</comment>
<name>A0A371HTC0_MUCPR</name>
<proteinExistence type="predicted"/>
<evidence type="ECO:0000313" key="1">
    <source>
        <dbReference type="EMBL" id="RDY06018.1"/>
    </source>
</evidence>
<dbReference type="Proteomes" id="UP000257109">
    <property type="component" value="Unassembled WGS sequence"/>
</dbReference>
<gene>
    <name evidence="1" type="ORF">CR513_10068</name>
</gene>
<reference evidence="1" key="1">
    <citation type="submission" date="2018-05" db="EMBL/GenBank/DDBJ databases">
        <title>Draft genome of Mucuna pruriens seed.</title>
        <authorList>
            <person name="Nnadi N.E."/>
            <person name="Vos R."/>
            <person name="Hasami M.H."/>
            <person name="Devisetty U.K."/>
            <person name="Aguiy J.C."/>
        </authorList>
    </citation>
    <scope>NUCLEOTIDE SEQUENCE [LARGE SCALE GENOMIC DNA]</scope>
    <source>
        <strain evidence="1">JCA_2017</strain>
    </source>
</reference>
<protein>
    <submittedName>
        <fullName evidence="1">Uncharacterized protein</fullName>
    </submittedName>
</protein>
<sequence>MESYTFDRKGLHKVPSQYSNGIDKLHYLLLHARPPKHPLEVLGATNMGLIPGTRSIENLISLFSDKLLTSSGNTFEKSLTIDTSLATTSLLTFKEDNIKYTWAFSFKIALAWLDVMNLSSLPTMGSPKTMDFLAQFYRTRLANNQSIPRITSN</sequence>
<accession>A0A371HTC0</accession>